<comment type="function">
    <text evidence="7">F(1)F(0) ATP synthase produces ATP from ADP in the presence of a proton or sodium gradient. F-type ATPases consist of two structural domains, F(1) containing the extramembraneous catalytic core and F(0) containing the membrane proton channel, linked together by a central stalk and a peripheral stalk. During catalysis, ATP synthesis in the catalytic domain of F(1) is coupled via a rotary mechanism of the central stalk subunits to proton translocation.</text>
</comment>
<dbReference type="GO" id="GO:0005886">
    <property type="term" value="C:plasma membrane"/>
    <property type="evidence" value="ECO:0007669"/>
    <property type="project" value="UniProtKB-SubCell"/>
</dbReference>
<comment type="function">
    <text evidence="7">This protein is part of the stalk that links CF(0) to CF(1). It either transmits conformational changes from CF(0) to CF(1) or is implicated in proton conduction.</text>
</comment>
<evidence type="ECO:0000313" key="8">
    <source>
        <dbReference type="EMBL" id="TKJ36928.1"/>
    </source>
</evidence>
<evidence type="ECO:0000256" key="3">
    <source>
        <dbReference type="ARBA" id="ARBA00022781"/>
    </source>
</evidence>
<gene>
    <name evidence="7 8" type="primary">atpH</name>
    <name evidence="8" type="ORF">CEE37_14535</name>
</gene>
<proteinExistence type="inferred from homology"/>
<sequence length="180" mass="20577">MKNDALVRIYTRPLFDLAVENKSIESIAAELDVLAKLYEEVQVLREYLDSPNVRGSVKLDLLKKAYAKPWSKYFGNFLDLVMRKRRQEVLPYAAAAFNKYWDDYRSRIDVKVISAVELTGDQKDAISDKLAKRTGKNVILKCELDETLLGGIRLQIGHQLLDATIIGRLASLREELMSTR</sequence>
<keyword evidence="6 7" id="KW-0066">ATP synthesis</keyword>
<dbReference type="SUPFAM" id="SSF47928">
    <property type="entry name" value="N-terminal domain of the delta subunit of the F1F0-ATP synthase"/>
    <property type="match status" value="1"/>
</dbReference>
<dbReference type="PANTHER" id="PTHR11910">
    <property type="entry name" value="ATP SYNTHASE DELTA CHAIN"/>
    <property type="match status" value="1"/>
</dbReference>
<dbReference type="Gene3D" id="1.10.520.20">
    <property type="entry name" value="N-terminal domain of the delta subunit of the F1F0-ATP synthase"/>
    <property type="match status" value="1"/>
</dbReference>
<dbReference type="EMBL" id="NJBN01000014">
    <property type="protein sequence ID" value="TKJ36928.1"/>
    <property type="molecule type" value="Genomic_DNA"/>
</dbReference>
<evidence type="ECO:0000313" key="9">
    <source>
        <dbReference type="Proteomes" id="UP000319619"/>
    </source>
</evidence>
<name>A0A532UPR6_UNCL8</name>
<keyword evidence="5 7" id="KW-0472">Membrane</keyword>
<protein>
    <recommendedName>
        <fullName evidence="7">ATP synthase subunit delta</fullName>
    </recommendedName>
    <alternativeName>
        <fullName evidence="7">ATP synthase F(1) sector subunit delta</fullName>
    </alternativeName>
    <alternativeName>
        <fullName evidence="7">F-type ATPase subunit delta</fullName>
        <shortName evidence="7">F-ATPase subunit delta</shortName>
    </alternativeName>
</protein>
<evidence type="ECO:0000256" key="6">
    <source>
        <dbReference type="ARBA" id="ARBA00023310"/>
    </source>
</evidence>
<reference evidence="8 9" key="1">
    <citation type="submission" date="2017-06" db="EMBL/GenBank/DDBJ databases">
        <title>Novel microbial phyla capable of carbon fixation and sulfur reduction in deep-sea sediments.</title>
        <authorList>
            <person name="Huang J."/>
            <person name="Baker B."/>
            <person name="Wang Y."/>
        </authorList>
    </citation>
    <scope>NUCLEOTIDE SEQUENCE [LARGE SCALE GENOMIC DNA]</scope>
    <source>
        <strain evidence="8">B3_LCP</strain>
    </source>
</reference>
<dbReference type="HAMAP" id="MF_01416">
    <property type="entry name" value="ATP_synth_delta_bact"/>
    <property type="match status" value="1"/>
</dbReference>
<dbReference type="GO" id="GO:0045259">
    <property type="term" value="C:proton-transporting ATP synthase complex"/>
    <property type="evidence" value="ECO:0007669"/>
    <property type="project" value="UniProtKB-KW"/>
</dbReference>
<comment type="subcellular location">
    <subcellularLocation>
        <location evidence="7">Cell membrane</location>
        <topology evidence="7">Peripheral membrane protein</topology>
    </subcellularLocation>
    <subcellularLocation>
        <location evidence="1">Membrane</location>
    </subcellularLocation>
</comment>
<dbReference type="InterPro" id="IPR026015">
    <property type="entry name" value="ATP_synth_OSCP/delta_N_sf"/>
</dbReference>
<dbReference type="AlphaFoldDB" id="A0A532UPR6"/>
<evidence type="ECO:0000256" key="7">
    <source>
        <dbReference type="HAMAP-Rule" id="MF_01416"/>
    </source>
</evidence>
<evidence type="ECO:0000256" key="2">
    <source>
        <dbReference type="ARBA" id="ARBA00022448"/>
    </source>
</evidence>
<keyword evidence="7" id="KW-1003">Cell membrane</keyword>
<evidence type="ECO:0000256" key="4">
    <source>
        <dbReference type="ARBA" id="ARBA00023065"/>
    </source>
</evidence>
<keyword evidence="2 7" id="KW-0813">Transport</keyword>
<dbReference type="Pfam" id="PF00213">
    <property type="entry name" value="OSCP"/>
    <property type="match status" value="1"/>
</dbReference>
<keyword evidence="7" id="KW-0139">CF(1)</keyword>
<comment type="similarity">
    <text evidence="7">Belongs to the ATPase delta chain family.</text>
</comment>
<dbReference type="PRINTS" id="PR00125">
    <property type="entry name" value="ATPASEDELTA"/>
</dbReference>
<organism evidence="8 9">
    <name type="scientific">candidate division LCP-89 bacterium B3_LCP</name>
    <dbReference type="NCBI Taxonomy" id="2012998"/>
    <lineage>
        <taxon>Bacteria</taxon>
        <taxon>Pseudomonadati</taxon>
        <taxon>Bacteria division LCP-89</taxon>
    </lineage>
</organism>
<evidence type="ECO:0000256" key="5">
    <source>
        <dbReference type="ARBA" id="ARBA00023136"/>
    </source>
</evidence>
<evidence type="ECO:0000256" key="1">
    <source>
        <dbReference type="ARBA" id="ARBA00004370"/>
    </source>
</evidence>
<keyword evidence="3 7" id="KW-0375">Hydrogen ion transport</keyword>
<dbReference type="Proteomes" id="UP000319619">
    <property type="component" value="Unassembled WGS sequence"/>
</dbReference>
<accession>A0A532UPR6</accession>
<comment type="caution">
    <text evidence="8">The sequence shown here is derived from an EMBL/GenBank/DDBJ whole genome shotgun (WGS) entry which is preliminary data.</text>
</comment>
<dbReference type="InterPro" id="IPR000711">
    <property type="entry name" value="ATPase_OSCP/dsu"/>
</dbReference>
<dbReference type="NCBIfam" id="TIGR01145">
    <property type="entry name" value="ATP_synt_delta"/>
    <property type="match status" value="1"/>
</dbReference>
<dbReference type="InterPro" id="IPR020781">
    <property type="entry name" value="ATPase_OSCP/d_CS"/>
</dbReference>
<dbReference type="PROSITE" id="PS00389">
    <property type="entry name" value="ATPASE_DELTA"/>
    <property type="match status" value="1"/>
</dbReference>
<keyword evidence="4 7" id="KW-0406">Ion transport</keyword>
<dbReference type="GO" id="GO:0046933">
    <property type="term" value="F:proton-transporting ATP synthase activity, rotational mechanism"/>
    <property type="evidence" value="ECO:0007669"/>
    <property type="project" value="UniProtKB-UniRule"/>
</dbReference>